<dbReference type="EMBL" id="JAHLDV010000053">
    <property type="protein sequence ID" value="MBU3161222.1"/>
    <property type="molecule type" value="Genomic_DNA"/>
</dbReference>
<keyword evidence="2" id="KW-1185">Reference proteome</keyword>
<dbReference type="RefSeq" id="WP_216150985.1">
    <property type="nucleotide sequence ID" value="NZ_JAHLDV010000053.1"/>
</dbReference>
<proteinExistence type="predicted"/>
<evidence type="ECO:0000313" key="1">
    <source>
        <dbReference type="EMBL" id="MBU3161222.1"/>
    </source>
</evidence>
<gene>
    <name evidence="1" type="ORF">KPL37_15995</name>
</gene>
<accession>A0ABS6BX88</accession>
<protein>
    <submittedName>
        <fullName evidence="1">Uncharacterized protein</fullName>
    </submittedName>
</protein>
<evidence type="ECO:0000313" key="2">
    <source>
        <dbReference type="Proteomes" id="UP000776252"/>
    </source>
</evidence>
<dbReference type="Proteomes" id="UP000776252">
    <property type="component" value="Unassembled WGS sequence"/>
</dbReference>
<name>A0ABS6BX88_9CLOT</name>
<sequence>MNINTSDKHSLYDYSLWFKIARYTEVLTSDAIVMAKKWHKFQQELDYNDPRPPYYLYILHILRALDNYAESLTERARGCNN</sequence>
<reference evidence="1 2" key="1">
    <citation type="submission" date="2021-06" db="EMBL/GenBank/DDBJ databases">
        <title>Clostridia strains as spoilage organisms.</title>
        <authorList>
            <person name="Wambui J."/>
            <person name="Stephan R."/>
            <person name="Stevens M.J.A."/>
        </authorList>
    </citation>
    <scope>NUCLEOTIDE SEQUENCE [LARGE SCALE GENOMIC DNA]</scope>
    <source>
        <strain evidence="1 2">DSM 14204</strain>
    </source>
</reference>
<comment type="caution">
    <text evidence="1">The sequence shown here is derived from an EMBL/GenBank/DDBJ whole genome shotgun (WGS) entry which is preliminary data.</text>
</comment>
<organism evidence="1 2">
    <name type="scientific">Clostridium frigoris</name>
    <dbReference type="NCBI Taxonomy" id="205327"/>
    <lineage>
        <taxon>Bacteria</taxon>
        <taxon>Bacillati</taxon>
        <taxon>Bacillota</taxon>
        <taxon>Clostridia</taxon>
        <taxon>Eubacteriales</taxon>
        <taxon>Clostridiaceae</taxon>
        <taxon>Clostridium</taxon>
    </lineage>
</organism>